<dbReference type="Proteomes" id="UP000198629">
    <property type="component" value="Unassembled WGS sequence"/>
</dbReference>
<organism evidence="2 3">
    <name type="scientific">Methylophilus rhizosphaerae</name>
    <dbReference type="NCBI Taxonomy" id="492660"/>
    <lineage>
        <taxon>Bacteria</taxon>
        <taxon>Pseudomonadati</taxon>
        <taxon>Pseudomonadota</taxon>
        <taxon>Betaproteobacteria</taxon>
        <taxon>Nitrosomonadales</taxon>
        <taxon>Methylophilaceae</taxon>
        <taxon>Methylophilus</taxon>
    </lineage>
</organism>
<accession>A0A1G9ATG5</accession>
<sequence>MYITMKSRHYSIAVVFALLLTSIASLADEVFNSEESFKSPVSVPAPIVAHLTKALGSEKTSTCQVSRPHDMFEAQLIDLNKSTKAFLVKPARMCLCEANNCPMWVFKAKGSPSKPLWSSPSTKTFTLLDKTLNGYKKLREVSADATNDRESIWSWNKDSYVEIYKHVWIWDTEKRCRSGEETTQLMDGQMVERTRQCTQE</sequence>
<reference evidence="3" key="1">
    <citation type="submission" date="2016-10" db="EMBL/GenBank/DDBJ databases">
        <authorList>
            <person name="Varghese N."/>
            <person name="Submissions S."/>
        </authorList>
    </citation>
    <scope>NUCLEOTIDE SEQUENCE [LARGE SCALE GENOMIC DNA]</scope>
    <source>
        <strain evidence="3">CBMB127</strain>
    </source>
</reference>
<evidence type="ECO:0000313" key="2">
    <source>
        <dbReference type="EMBL" id="SDK30537.1"/>
    </source>
</evidence>
<gene>
    <name evidence="2" type="ORF">SAMN05192566_0805</name>
</gene>
<dbReference type="AlphaFoldDB" id="A0A1G9ATG5"/>
<feature type="chain" id="PRO_5011449885" evidence="1">
    <location>
        <begin position="28"/>
        <end position="200"/>
    </location>
</feature>
<keyword evidence="3" id="KW-1185">Reference proteome</keyword>
<evidence type="ECO:0000256" key="1">
    <source>
        <dbReference type="SAM" id="SignalP"/>
    </source>
</evidence>
<evidence type="ECO:0000313" key="3">
    <source>
        <dbReference type="Proteomes" id="UP000198629"/>
    </source>
</evidence>
<dbReference type="EMBL" id="FNFX01000002">
    <property type="protein sequence ID" value="SDK30537.1"/>
    <property type="molecule type" value="Genomic_DNA"/>
</dbReference>
<name>A0A1G9ATG5_9PROT</name>
<proteinExistence type="predicted"/>
<protein>
    <submittedName>
        <fullName evidence="2">Uncharacterized protein</fullName>
    </submittedName>
</protein>
<feature type="signal peptide" evidence="1">
    <location>
        <begin position="1"/>
        <end position="27"/>
    </location>
</feature>
<keyword evidence="1" id="KW-0732">Signal</keyword>